<gene>
    <name evidence="1" type="ORF">O6P43_032192</name>
</gene>
<dbReference type="EMBL" id="JARAOO010000013">
    <property type="protein sequence ID" value="KAJ7947380.1"/>
    <property type="molecule type" value="Genomic_DNA"/>
</dbReference>
<evidence type="ECO:0000313" key="2">
    <source>
        <dbReference type="Proteomes" id="UP001163823"/>
    </source>
</evidence>
<keyword evidence="2" id="KW-1185">Reference proteome</keyword>
<dbReference type="Proteomes" id="UP001163823">
    <property type="component" value="Chromosome 13"/>
</dbReference>
<dbReference type="AlphaFoldDB" id="A0AAD7KYP7"/>
<proteinExistence type="predicted"/>
<sequence>MFDSNRVRKRTRGGQGRLATRFGNDTLQIYLLTYPTKRGVVESSSERGLHGGSIELHLIFWNHSSTQNSLKVHLLRTEARVGAVWGVSISE</sequence>
<organism evidence="1 2">
    <name type="scientific">Quillaja saponaria</name>
    <name type="common">Soap bark tree</name>
    <dbReference type="NCBI Taxonomy" id="32244"/>
    <lineage>
        <taxon>Eukaryota</taxon>
        <taxon>Viridiplantae</taxon>
        <taxon>Streptophyta</taxon>
        <taxon>Embryophyta</taxon>
        <taxon>Tracheophyta</taxon>
        <taxon>Spermatophyta</taxon>
        <taxon>Magnoliopsida</taxon>
        <taxon>eudicotyledons</taxon>
        <taxon>Gunneridae</taxon>
        <taxon>Pentapetalae</taxon>
        <taxon>rosids</taxon>
        <taxon>fabids</taxon>
        <taxon>Fabales</taxon>
        <taxon>Quillajaceae</taxon>
        <taxon>Quillaja</taxon>
    </lineage>
</organism>
<reference evidence="1" key="1">
    <citation type="journal article" date="2023" name="Science">
        <title>Elucidation of the pathway for biosynthesis of saponin adjuvants from the soapbark tree.</title>
        <authorList>
            <person name="Reed J."/>
            <person name="Orme A."/>
            <person name="El-Demerdash A."/>
            <person name="Owen C."/>
            <person name="Martin L.B.B."/>
            <person name="Misra R.C."/>
            <person name="Kikuchi S."/>
            <person name="Rejzek M."/>
            <person name="Martin A.C."/>
            <person name="Harkess A."/>
            <person name="Leebens-Mack J."/>
            <person name="Louveau T."/>
            <person name="Stephenson M.J."/>
            <person name="Osbourn A."/>
        </authorList>
    </citation>
    <scope>NUCLEOTIDE SEQUENCE</scope>
    <source>
        <strain evidence="1">S10</strain>
    </source>
</reference>
<name>A0AAD7KYP7_QUISA</name>
<evidence type="ECO:0000313" key="1">
    <source>
        <dbReference type="EMBL" id="KAJ7947380.1"/>
    </source>
</evidence>
<dbReference type="KEGG" id="qsa:O6P43_032192"/>
<protein>
    <submittedName>
        <fullName evidence="1">Uncharacterized protein</fullName>
    </submittedName>
</protein>
<comment type="caution">
    <text evidence="1">The sequence shown here is derived from an EMBL/GenBank/DDBJ whole genome shotgun (WGS) entry which is preliminary data.</text>
</comment>
<accession>A0AAD7KYP7</accession>